<dbReference type="SUPFAM" id="SSF69618">
    <property type="entry name" value="HemD-like"/>
    <property type="match status" value="1"/>
</dbReference>
<dbReference type="PANTHER" id="PTHR12390">
    <property type="entry name" value="UROPORPHYRINOGEN III SYNTHASE"/>
    <property type="match status" value="1"/>
</dbReference>
<dbReference type="GO" id="GO:0005829">
    <property type="term" value="C:cytosol"/>
    <property type="evidence" value="ECO:0007669"/>
    <property type="project" value="TreeGrafter"/>
</dbReference>
<evidence type="ECO:0000259" key="1">
    <source>
        <dbReference type="Pfam" id="PF02602"/>
    </source>
</evidence>
<dbReference type="GO" id="GO:0004852">
    <property type="term" value="F:uroporphyrinogen-III synthase activity"/>
    <property type="evidence" value="ECO:0007669"/>
    <property type="project" value="InterPro"/>
</dbReference>
<feature type="domain" description="Tetrapyrrole biosynthesis uroporphyrinogen III synthase" evidence="1">
    <location>
        <begin position="42"/>
        <end position="205"/>
    </location>
</feature>
<evidence type="ECO:0000313" key="3">
    <source>
        <dbReference type="Proteomes" id="UP000239532"/>
    </source>
</evidence>
<dbReference type="InterPro" id="IPR003754">
    <property type="entry name" value="4pyrrol_synth_uPrphyn_synth"/>
</dbReference>
<sequence length="219" mass="24195">MATILSTKQLTLPQQQLVLHSGIGLVHYDILKTETLKVDTGLNNLAHVIITSKNALPALQPYQDQVGSVYCVGSSTAQALENMGIKPRIVASNAAELAMQLINTLPNMQFTYLCGDHRRDELPDLFKSHKITLKEVIVYKSAIVHKSFDRIFAAVLFYSPRGVYAFAKANKHQPQCSICIGETTATAAREKFSSVLVAKKQTVENVLVTAIKKLRDDKK</sequence>
<name>A0A2S9WY47_9FLAO</name>
<dbReference type="InterPro" id="IPR039793">
    <property type="entry name" value="UROS/Hem4"/>
</dbReference>
<reference evidence="2 3" key="1">
    <citation type="submission" date="2016-11" db="EMBL/GenBank/DDBJ databases">
        <title>Trade-off between light-utilization and light-protection in marine flavobacteria.</title>
        <authorList>
            <person name="Kumagai Y."/>
        </authorList>
    </citation>
    <scope>NUCLEOTIDE SEQUENCE [LARGE SCALE GENOMIC DNA]</scope>
    <source>
        <strain evidence="2 3">JCM 17109</strain>
    </source>
</reference>
<dbReference type="Gene3D" id="3.40.50.10090">
    <property type="match status" value="2"/>
</dbReference>
<organism evidence="2 3">
    <name type="scientific">Nonlabens agnitus</name>
    <dbReference type="NCBI Taxonomy" id="870484"/>
    <lineage>
        <taxon>Bacteria</taxon>
        <taxon>Pseudomonadati</taxon>
        <taxon>Bacteroidota</taxon>
        <taxon>Flavobacteriia</taxon>
        <taxon>Flavobacteriales</taxon>
        <taxon>Flavobacteriaceae</taxon>
        <taxon>Nonlabens</taxon>
    </lineage>
</organism>
<gene>
    <name evidence="2" type="ORF">BST86_10855</name>
</gene>
<keyword evidence="3" id="KW-1185">Reference proteome</keyword>
<accession>A0A2S9WY47</accession>
<dbReference type="AlphaFoldDB" id="A0A2S9WY47"/>
<comment type="caution">
    <text evidence="2">The sequence shown here is derived from an EMBL/GenBank/DDBJ whole genome shotgun (WGS) entry which is preliminary data.</text>
</comment>
<evidence type="ECO:0000313" key="2">
    <source>
        <dbReference type="EMBL" id="PRP68381.1"/>
    </source>
</evidence>
<dbReference type="Proteomes" id="UP000239532">
    <property type="component" value="Unassembled WGS sequence"/>
</dbReference>
<dbReference type="InterPro" id="IPR036108">
    <property type="entry name" value="4pyrrol_syn_uPrphyn_synt_sf"/>
</dbReference>
<dbReference type="PANTHER" id="PTHR12390:SF0">
    <property type="entry name" value="UROPORPHYRINOGEN-III SYNTHASE"/>
    <property type="match status" value="1"/>
</dbReference>
<protein>
    <recommendedName>
        <fullName evidence="1">Tetrapyrrole biosynthesis uroporphyrinogen III synthase domain-containing protein</fullName>
    </recommendedName>
</protein>
<dbReference type="Pfam" id="PF02602">
    <property type="entry name" value="HEM4"/>
    <property type="match status" value="1"/>
</dbReference>
<proteinExistence type="predicted"/>
<dbReference type="CDD" id="cd06578">
    <property type="entry name" value="HemD"/>
    <property type="match status" value="1"/>
</dbReference>
<dbReference type="EMBL" id="MQUC01000003">
    <property type="protein sequence ID" value="PRP68381.1"/>
    <property type="molecule type" value="Genomic_DNA"/>
</dbReference>
<dbReference type="GO" id="GO:0006780">
    <property type="term" value="P:uroporphyrinogen III biosynthetic process"/>
    <property type="evidence" value="ECO:0007669"/>
    <property type="project" value="InterPro"/>
</dbReference>